<dbReference type="GO" id="GO:0008146">
    <property type="term" value="F:sulfotransferase activity"/>
    <property type="evidence" value="ECO:0007669"/>
    <property type="project" value="TreeGrafter"/>
</dbReference>
<evidence type="ECO:0000256" key="1">
    <source>
        <dbReference type="ARBA" id="ARBA00022679"/>
    </source>
</evidence>
<sequence length="270" mass="29241">MNFSEEWVHRYSRHIILPEVGGEGQMKINNAKVLVIGTGGLGSPVAFYLAAAGVGNLGIIDDDVVDLSNLQRQILHSTKDIGRPKVDSAREKLVALNPDCNVVTYHERLMAHNIMDIIRDYDIIVDGTDNFATRFVTNDACVMAGKPFVHGGILRFAGQALTVVPGAGPCFRCIFREPPPPGSVPTCSEAGVLGVLAGTIGLIQATEVLKYILGIGELLIGRLLTYDALEMSFREVQVKKNPACPVCGENPTIRELIDYELPECAIPTDK</sequence>
<dbReference type="GO" id="GO:0016779">
    <property type="term" value="F:nucleotidyltransferase activity"/>
    <property type="evidence" value="ECO:0007669"/>
    <property type="project" value="TreeGrafter"/>
</dbReference>
<organism evidence="5 6">
    <name type="scientific">Thermincola ferriacetica</name>
    <dbReference type="NCBI Taxonomy" id="281456"/>
    <lineage>
        <taxon>Bacteria</taxon>
        <taxon>Bacillati</taxon>
        <taxon>Bacillota</taxon>
        <taxon>Clostridia</taxon>
        <taxon>Eubacteriales</taxon>
        <taxon>Thermincolaceae</taxon>
        <taxon>Thermincola</taxon>
    </lineage>
</organism>
<evidence type="ECO:0000313" key="6">
    <source>
        <dbReference type="Proteomes" id="UP000037175"/>
    </source>
</evidence>
<dbReference type="GO" id="GO:0008641">
    <property type="term" value="F:ubiquitin-like modifier activating enzyme activity"/>
    <property type="evidence" value="ECO:0007669"/>
    <property type="project" value="InterPro"/>
</dbReference>
<dbReference type="PATRIC" id="fig|281456.6.peg.801"/>
<feature type="domain" description="THIF-type NAD/FAD binding fold" evidence="4">
    <location>
        <begin position="11"/>
        <end position="246"/>
    </location>
</feature>
<dbReference type="RefSeq" id="WP_052216934.1">
    <property type="nucleotide sequence ID" value="NZ_LGTE01000003.1"/>
</dbReference>
<dbReference type="Pfam" id="PF00899">
    <property type="entry name" value="ThiF"/>
    <property type="match status" value="1"/>
</dbReference>
<keyword evidence="6" id="KW-1185">Reference proteome</keyword>
<reference evidence="6" key="1">
    <citation type="submission" date="2015-07" db="EMBL/GenBank/DDBJ databases">
        <title>Complete Genome of Thermincola ferriacetica strain Z-0001T.</title>
        <authorList>
            <person name="Lusk B."/>
            <person name="Badalamenti J.P."/>
            <person name="Parameswaran P."/>
            <person name="Bond D.R."/>
            <person name="Torres C.I."/>
        </authorList>
    </citation>
    <scope>NUCLEOTIDE SEQUENCE [LARGE SCALE GENOMIC DNA]</scope>
    <source>
        <strain evidence="6">Z-0001</strain>
    </source>
</reference>
<evidence type="ECO:0000313" key="5">
    <source>
        <dbReference type="EMBL" id="KNZ70571.1"/>
    </source>
</evidence>
<accession>A0A0L6W526</accession>
<dbReference type="CDD" id="cd00757">
    <property type="entry name" value="ThiF_MoeB_HesA_family"/>
    <property type="match status" value="1"/>
</dbReference>
<comment type="caution">
    <text evidence="5">The sequence shown here is derived from an EMBL/GenBank/DDBJ whole genome shotgun (WGS) entry which is preliminary data.</text>
</comment>
<dbReference type="NCBIfam" id="NF004281">
    <property type="entry name" value="PRK05690.1"/>
    <property type="match status" value="1"/>
</dbReference>
<dbReference type="PANTHER" id="PTHR10953">
    <property type="entry name" value="UBIQUITIN-ACTIVATING ENZYME E1"/>
    <property type="match status" value="1"/>
</dbReference>
<dbReference type="GO" id="GO:0004792">
    <property type="term" value="F:thiosulfate-cyanide sulfurtransferase activity"/>
    <property type="evidence" value="ECO:0007669"/>
    <property type="project" value="TreeGrafter"/>
</dbReference>
<proteinExistence type="predicted"/>
<evidence type="ECO:0000259" key="4">
    <source>
        <dbReference type="Pfam" id="PF00899"/>
    </source>
</evidence>
<dbReference type="GO" id="GO:0005829">
    <property type="term" value="C:cytosol"/>
    <property type="evidence" value="ECO:0007669"/>
    <property type="project" value="TreeGrafter"/>
</dbReference>
<name>A0A0L6W526_9FIRM</name>
<dbReference type="FunFam" id="3.40.50.720:FF:000033">
    <property type="entry name" value="Adenylyltransferase and sulfurtransferase MOCS3"/>
    <property type="match status" value="1"/>
</dbReference>
<dbReference type="PANTHER" id="PTHR10953:SF102">
    <property type="entry name" value="ADENYLYLTRANSFERASE AND SULFURTRANSFERASE MOCS3"/>
    <property type="match status" value="1"/>
</dbReference>
<dbReference type="InterPro" id="IPR045886">
    <property type="entry name" value="ThiF/MoeB/HesA"/>
</dbReference>
<protein>
    <submittedName>
        <fullName evidence="5">UBA/THIF-type NAD/FAD binding protein</fullName>
    </submittedName>
</protein>
<dbReference type="AlphaFoldDB" id="A0A0L6W526"/>
<dbReference type="InterPro" id="IPR035985">
    <property type="entry name" value="Ubiquitin-activating_enz"/>
</dbReference>
<evidence type="ECO:0000256" key="3">
    <source>
        <dbReference type="ARBA" id="ARBA00022840"/>
    </source>
</evidence>
<dbReference type="SUPFAM" id="SSF69572">
    <property type="entry name" value="Activating enzymes of the ubiquitin-like proteins"/>
    <property type="match status" value="1"/>
</dbReference>
<keyword evidence="3" id="KW-0067">ATP-binding</keyword>
<dbReference type="Proteomes" id="UP000037175">
    <property type="component" value="Unassembled WGS sequence"/>
</dbReference>
<keyword evidence="2" id="KW-0547">Nucleotide-binding</keyword>
<dbReference type="InterPro" id="IPR000594">
    <property type="entry name" value="ThiF_NAD_FAD-bd"/>
</dbReference>
<gene>
    <name evidence="5" type="ORF">Tfer_0755</name>
</gene>
<dbReference type="GO" id="GO:0005524">
    <property type="term" value="F:ATP binding"/>
    <property type="evidence" value="ECO:0007669"/>
    <property type="project" value="UniProtKB-KW"/>
</dbReference>
<dbReference type="Gene3D" id="3.40.50.720">
    <property type="entry name" value="NAD(P)-binding Rossmann-like Domain"/>
    <property type="match status" value="1"/>
</dbReference>
<keyword evidence="1" id="KW-0808">Transferase</keyword>
<evidence type="ECO:0000256" key="2">
    <source>
        <dbReference type="ARBA" id="ARBA00022741"/>
    </source>
</evidence>
<dbReference type="EMBL" id="LGTE01000003">
    <property type="protein sequence ID" value="KNZ70571.1"/>
    <property type="molecule type" value="Genomic_DNA"/>
</dbReference>